<dbReference type="AlphaFoldDB" id="A0A7C8IEN4"/>
<gene>
    <name evidence="2" type="ORF">BDV95DRAFT_644740</name>
</gene>
<accession>A0A7C8IEN4</accession>
<proteinExistence type="predicted"/>
<feature type="region of interest" description="Disordered" evidence="1">
    <location>
        <begin position="240"/>
        <end position="265"/>
    </location>
</feature>
<sequence length="338" mass="37964">MPPPMTPGTYLRAHCEATRWAGTAGCASWLLWLSGPGAAFDRRRRPASQRYRGQLMKRRPRRGAVVRGVSFTPRRHKLRYISAVSRSVTRHHNCANSNHPTTSLLPCPVPCPCKPCPYAHAQTQPQPPRRERREGNSAAAELHPRTGSKPRCVPDRPQRDPGRHPRFLFLISDHLPSISARRGFQQRRCDCDLSNRASAPPLVLHAVVPRRASPKAWRRDVSTRHPVASSTSALYRHDVQNPTRQDDPLSPIATAASPQHSPLEAFGADNTKFAARRETLSSSRKRTEATCRGQIRRMYKNTSSPQSCMYSFSQAFHRLQLSVLRYASSSAPGRIEHC</sequence>
<evidence type="ECO:0000313" key="3">
    <source>
        <dbReference type="Proteomes" id="UP000481861"/>
    </source>
</evidence>
<evidence type="ECO:0000313" key="2">
    <source>
        <dbReference type="EMBL" id="KAF2877488.1"/>
    </source>
</evidence>
<feature type="region of interest" description="Disordered" evidence="1">
    <location>
        <begin position="120"/>
        <end position="164"/>
    </location>
</feature>
<reference evidence="2 3" key="1">
    <citation type="submission" date="2020-01" db="EMBL/GenBank/DDBJ databases">
        <authorList>
            <consortium name="DOE Joint Genome Institute"/>
            <person name="Haridas S."/>
            <person name="Albert R."/>
            <person name="Binder M."/>
            <person name="Bloem J."/>
            <person name="Labutti K."/>
            <person name="Salamov A."/>
            <person name="Andreopoulos B."/>
            <person name="Baker S.E."/>
            <person name="Barry K."/>
            <person name="Bills G."/>
            <person name="Bluhm B.H."/>
            <person name="Cannon C."/>
            <person name="Castanera R."/>
            <person name="Culley D.E."/>
            <person name="Daum C."/>
            <person name="Ezra D."/>
            <person name="Gonzalez J.B."/>
            <person name="Henrissat B."/>
            <person name="Kuo A."/>
            <person name="Liang C."/>
            <person name="Lipzen A."/>
            <person name="Lutzoni F."/>
            <person name="Magnuson J."/>
            <person name="Mondo S."/>
            <person name="Nolan M."/>
            <person name="Ohm R."/>
            <person name="Pangilinan J."/>
            <person name="Park H.-J.H."/>
            <person name="Ramirez L."/>
            <person name="Alfaro M."/>
            <person name="Sun H."/>
            <person name="Tritt A."/>
            <person name="Yoshinaga Y."/>
            <person name="Zwiers L.-H.L."/>
            <person name="Turgeon B.G."/>
            <person name="Goodwin S.B."/>
            <person name="Spatafora J.W."/>
            <person name="Crous P.W."/>
            <person name="Grigoriev I.V."/>
        </authorList>
    </citation>
    <scope>NUCLEOTIDE SEQUENCE [LARGE SCALE GENOMIC DNA]</scope>
    <source>
        <strain evidence="2 3">CBS 611.86</strain>
    </source>
</reference>
<name>A0A7C8IEN4_9PLEO</name>
<comment type="caution">
    <text evidence="2">The sequence shown here is derived from an EMBL/GenBank/DDBJ whole genome shotgun (WGS) entry which is preliminary data.</text>
</comment>
<dbReference type="Proteomes" id="UP000481861">
    <property type="component" value="Unassembled WGS sequence"/>
</dbReference>
<keyword evidence="3" id="KW-1185">Reference proteome</keyword>
<protein>
    <submittedName>
        <fullName evidence="2">Uncharacterized protein</fullName>
    </submittedName>
</protein>
<evidence type="ECO:0000256" key="1">
    <source>
        <dbReference type="SAM" id="MobiDB-lite"/>
    </source>
</evidence>
<dbReference type="EMBL" id="JAADJZ010000002">
    <property type="protein sequence ID" value="KAF2877488.1"/>
    <property type="molecule type" value="Genomic_DNA"/>
</dbReference>
<organism evidence="2 3">
    <name type="scientific">Massariosphaeria phaeospora</name>
    <dbReference type="NCBI Taxonomy" id="100035"/>
    <lineage>
        <taxon>Eukaryota</taxon>
        <taxon>Fungi</taxon>
        <taxon>Dikarya</taxon>
        <taxon>Ascomycota</taxon>
        <taxon>Pezizomycotina</taxon>
        <taxon>Dothideomycetes</taxon>
        <taxon>Pleosporomycetidae</taxon>
        <taxon>Pleosporales</taxon>
        <taxon>Pleosporales incertae sedis</taxon>
        <taxon>Massariosphaeria</taxon>
    </lineage>
</organism>
<feature type="compositionally biased region" description="Basic and acidic residues" evidence="1">
    <location>
        <begin position="152"/>
        <end position="163"/>
    </location>
</feature>